<dbReference type="AlphaFoldDB" id="A0A7W9HAT9"/>
<comment type="caution">
    <text evidence="2">The sequence shown here is derived from an EMBL/GenBank/DDBJ whole genome shotgun (WGS) entry which is preliminary data.</text>
</comment>
<evidence type="ECO:0000313" key="3">
    <source>
        <dbReference type="Proteomes" id="UP000590647"/>
    </source>
</evidence>
<keyword evidence="3" id="KW-1185">Reference proteome</keyword>
<feature type="region of interest" description="Disordered" evidence="1">
    <location>
        <begin position="1"/>
        <end position="29"/>
    </location>
</feature>
<protein>
    <submittedName>
        <fullName evidence="2">Uncharacterized protein</fullName>
    </submittedName>
</protein>
<sequence length="77" mass="8632">MSVASYGLPRRAGERPPRAGRTTASPRWSRSWKPRWYAAQYAAGSKAGARWEQAFSTDDLRGGETWLTNSVMELTRA</sequence>
<evidence type="ECO:0000313" key="2">
    <source>
        <dbReference type="EMBL" id="MBB5798858.1"/>
    </source>
</evidence>
<dbReference type="Proteomes" id="UP000590647">
    <property type="component" value="Unassembled WGS sequence"/>
</dbReference>
<dbReference type="EMBL" id="JACHNE010000001">
    <property type="protein sequence ID" value="MBB5798858.1"/>
    <property type="molecule type" value="Genomic_DNA"/>
</dbReference>
<gene>
    <name evidence="2" type="ORF">HDA41_006822</name>
</gene>
<dbReference type="RefSeq" id="WP_230299782.1">
    <property type="nucleotide sequence ID" value="NZ_JACHNE010000001.1"/>
</dbReference>
<reference evidence="2 3" key="1">
    <citation type="submission" date="2020-08" db="EMBL/GenBank/DDBJ databases">
        <title>Sequencing the genomes of 1000 actinobacteria strains.</title>
        <authorList>
            <person name="Klenk H.-P."/>
        </authorList>
    </citation>
    <scope>NUCLEOTIDE SEQUENCE [LARGE SCALE GENOMIC DNA]</scope>
    <source>
        <strain evidence="2 3">DSM 40084</strain>
    </source>
</reference>
<name>A0A7W9HAT9_9ACTN</name>
<accession>A0A7W9HAT9</accession>
<proteinExistence type="predicted"/>
<organism evidence="2 3">
    <name type="scientific">Streptomyces caelestis</name>
    <dbReference type="NCBI Taxonomy" id="36816"/>
    <lineage>
        <taxon>Bacteria</taxon>
        <taxon>Bacillati</taxon>
        <taxon>Actinomycetota</taxon>
        <taxon>Actinomycetes</taxon>
        <taxon>Kitasatosporales</taxon>
        <taxon>Streptomycetaceae</taxon>
        <taxon>Streptomyces</taxon>
    </lineage>
</organism>
<evidence type="ECO:0000256" key="1">
    <source>
        <dbReference type="SAM" id="MobiDB-lite"/>
    </source>
</evidence>